<evidence type="ECO:0000313" key="2">
    <source>
        <dbReference type="Proteomes" id="UP000030680"/>
    </source>
</evidence>
<name>M2XHT2_GALSU</name>
<dbReference type="Gramene" id="EME29652">
    <property type="protein sequence ID" value="EME29652"/>
    <property type="gene ID" value="Gasu_28770"/>
</dbReference>
<organism evidence="1 2">
    <name type="scientific">Galdieria sulphuraria</name>
    <name type="common">Red alga</name>
    <dbReference type="NCBI Taxonomy" id="130081"/>
    <lineage>
        <taxon>Eukaryota</taxon>
        <taxon>Rhodophyta</taxon>
        <taxon>Bangiophyceae</taxon>
        <taxon>Galdieriales</taxon>
        <taxon>Galdieriaceae</taxon>
        <taxon>Galdieria</taxon>
    </lineage>
</organism>
<dbReference type="EMBL" id="KB454506">
    <property type="protein sequence ID" value="EME29652.1"/>
    <property type="molecule type" value="Genomic_DNA"/>
</dbReference>
<dbReference type="AlphaFoldDB" id="M2XHT2"/>
<dbReference type="Proteomes" id="UP000030680">
    <property type="component" value="Unassembled WGS sequence"/>
</dbReference>
<evidence type="ECO:0000313" key="1">
    <source>
        <dbReference type="EMBL" id="EME29652.1"/>
    </source>
</evidence>
<dbReference type="KEGG" id="gsl:Gasu_28770"/>
<gene>
    <name evidence="1" type="ORF">Gasu_28770</name>
</gene>
<dbReference type="GeneID" id="17088432"/>
<reference evidence="2" key="1">
    <citation type="journal article" date="2013" name="Science">
        <title>Gene transfer from bacteria and archaea facilitated evolution of an extremophilic eukaryote.</title>
        <authorList>
            <person name="Schonknecht G."/>
            <person name="Chen W.H."/>
            <person name="Ternes C.M."/>
            <person name="Barbier G.G."/>
            <person name="Shrestha R.P."/>
            <person name="Stanke M."/>
            <person name="Brautigam A."/>
            <person name="Baker B.J."/>
            <person name="Banfield J.F."/>
            <person name="Garavito R.M."/>
            <person name="Carr K."/>
            <person name="Wilkerson C."/>
            <person name="Rensing S.A."/>
            <person name="Gagneul D."/>
            <person name="Dickenson N.E."/>
            <person name="Oesterhelt C."/>
            <person name="Lercher M.J."/>
            <person name="Weber A.P."/>
        </authorList>
    </citation>
    <scope>NUCLEOTIDE SEQUENCE [LARGE SCALE GENOMIC DNA]</scope>
    <source>
        <strain evidence="2">074W</strain>
    </source>
</reference>
<dbReference type="RefSeq" id="XP_005706172.1">
    <property type="nucleotide sequence ID" value="XM_005706115.1"/>
</dbReference>
<protein>
    <submittedName>
        <fullName evidence="1">Uncharacterized protein</fullName>
    </submittedName>
</protein>
<sequence>MEERLMSAALSFIELFGIDSVWRSFYPWQAYEKDLKVILKDRERKKFGPPSEKHTFLIRIVVRVVLRKALFIPLRFVRNHELLLSMLASSIVVHSQYQISSKYIIPGTS</sequence>
<proteinExistence type="predicted"/>
<keyword evidence="2" id="KW-1185">Reference proteome</keyword>
<accession>M2XHT2</accession>